<dbReference type="AlphaFoldDB" id="A0A0P7ZAR0"/>
<dbReference type="InterPro" id="IPR052190">
    <property type="entry name" value="Euk-Arch_PrmC-MTase"/>
</dbReference>
<keyword evidence="2" id="KW-0489">Methyltransferase</keyword>
<dbReference type="InterPro" id="IPR002052">
    <property type="entry name" value="DNA_methylase_N6_adenine_CS"/>
</dbReference>
<evidence type="ECO:0000313" key="7">
    <source>
        <dbReference type="Proteomes" id="UP000050360"/>
    </source>
</evidence>
<dbReference type="GO" id="GO:0008757">
    <property type="term" value="F:S-adenosylmethionine-dependent methyltransferase activity"/>
    <property type="evidence" value="ECO:0007669"/>
    <property type="project" value="TreeGrafter"/>
</dbReference>
<evidence type="ECO:0000256" key="1">
    <source>
        <dbReference type="ARBA" id="ARBA00006149"/>
    </source>
</evidence>
<dbReference type="InterPro" id="IPR007848">
    <property type="entry name" value="Small_mtfrase_dom"/>
</dbReference>
<accession>A0A0P7ZAR0</accession>
<dbReference type="GO" id="GO:0003676">
    <property type="term" value="F:nucleic acid binding"/>
    <property type="evidence" value="ECO:0007669"/>
    <property type="project" value="InterPro"/>
</dbReference>
<dbReference type="PATRIC" id="fig|1719120.3.peg.4179"/>
<dbReference type="NCBIfam" id="NF011530">
    <property type="entry name" value="PRK14968.1-4"/>
    <property type="match status" value="1"/>
</dbReference>
<keyword evidence="4" id="KW-0949">S-adenosyl-L-methionine</keyword>
<name>A0A0P7ZAR0_9EURY</name>
<dbReference type="Proteomes" id="UP000050360">
    <property type="component" value="Unassembled WGS sequence"/>
</dbReference>
<dbReference type="Gene3D" id="3.40.50.150">
    <property type="entry name" value="Vaccinia Virus protein VP39"/>
    <property type="match status" value="1"/>
</dbReference>
<evidence type="ECO:0000256" key="3">
    <source>
        <dbReference type="ARBA" id="ARBA00022679"/>
    </source>
</evidence>
<evidence type="ECO:0000256" key="4">
    <source>
        <dbReference type="ARBA" id="ARBA00022691"/>
    </source>
</evidence>
<dbReference type="GO" id="GO:0008276">
    <property type="term" value="F:protein methyltransferase activity"/>
    <property type="evidence" value="ECO:0007669"/>
    <property type="project" value="TreeGrafter"/>
</dbReference>
<evidence type="ECO:0000313" key="6">
    <source>
        <dbReference type="EMBL" id="KPQ41593.1"/>
    </source>
</evidence>
<dbReference type="CDD" id="cd02440">
    <property type="entry name" value="AdoMet_MTases"/>
    <property type="match status" value="1"/>
</dbReference>
<organism evidence="6 7">
    <name type="scientific">Candidatus Methanoperedens nitratireducens</name>
    <dbReference type="NCBI Taxonomy" id="1392998"/>
    <lineage>
        <taxon>Archaea</taxon>
        <taxon>Methanobacteriati</taxon>
        <taxon>Methanobacteriota</taxon>
        <taxon>Stenosarchaea group</taxon>
        <taxon>Methanomicrobia</taxon>
        <taxon>Methanosarcinales</taxon>
        <taxon>ANME-2 cluster</taxon>
        <taxon>Candidatus Methanoperedentaceae</taxon>
        <taxon>Candidatus Methanoperedens</taxon>
    </lineage>
</organism>
<dbReference type="Pfam" id="PF05175">
    <property type="entry name" value="MTS"/>
    <property type="match status" value="1"/>
</dbReference>
<comment type="caution">
    <text evidence="6">The sequence shown here is derived from an EMBL/GenBank/DDBJ whole genome shotgun (WGS) entry which is preliminary data.</text>
</comment>
<evidence type="ECO:0000256" key="2">
    <source>
        <dbReference type="ARBA" id="ARBA00022603"/>
    </source>
</evidence>
<dbReference type="GO" id="GO:0035657">
    <property type="term" value="C:eRF1 methyltransferase complex"/>
    <property type="evidence" value="ECO:0007669"/>
    <property type="project" value="TreeGrafter"/>
</dbReference>
<keyword evidence="3" id="KW-0808">Transferase</keyword>
<dbReference type="EMBL" id="LKCM01000333">
    <property type="protein sequence ID" value="KPQ41593.1"/>
    <property type="molecule type" value="Genomic_DNA"/>
</dbReference>
<comment type="similarity">
    <text evidence="1">Belongs to the eukaryotic/archaeal PrmC-related family.</text>
</comment>
<feature type="domain" description="Methyltransferase small" evidence="5">
    <location>
        <begin position="33"/>
        <end position="167"/>
    </location>
</feature>
<dbReference type="NCBIfam" id="NF011529">
    <property type="entry name" value="PRK14968.1-3"/>
    <property type="match status" value="1"/>
</dbReference>
<dbReference type="SUPFAM" id="SSF53335">
    <property type="entry name" value="S-adenosyl-L-methionine-dependent methyltransferases"/>
    <property type="match status" value="1"/>
</dbReference>
<protein>
    <submittedName>
        <fullName evidence="6">HemK-like protein</fullName>
    </submittedName>
</protein>
<dbReference type="PRINTS" id="PR00507">
    <property type="entry name" value="N12N6MTFRASE"/>
</dbReference>
<evidence type="ECO:0000259" key="5">
    <source>
        <dbReference type="Pfam" id="PF05175"/>
    </source>
</evidence>
<dbReference type="PROSITE" id="PS00092">
    <property type="entry name" value="N6_MTASE"/>
    <property type="match status" value="1"/>
</dbReference>
<gene>
    <name evidence="6" type="ORF">MPEBLZ_03840</name>
</gene>
<proteinExistence type="inferred from homology"/>
<dbReference type="GO" id="GO:0032259">
    <property type="term" value="P:methylation"/>
    <property type="evidence" value="ECO:0007669"/>
    <property type="project" value="UniProtKB-KW"/>
</dbReference>
<dbReference type="PANTHER" id="PTHR45875">
    <property type="entry name" value="METHYLTRANSFERASE N6AMT1"/>
    <property type="match status" value="1"/>
</dbReference>
<dbReference type="InterPro" id="IPR029063">
    <property type="entry name" value="SAM-dependent_MTases_sf"/>
</dbReference>
<reference evidence="6 7" key="1">
    <citation type="submission" date="2015-09" db="EMBL/GenBank/DDBJ databases">
        <title>A metagenomics-based metabolic model of nitrate-dependent anaerobic oxidation of methane by Methanoperedens-like archaea.</title>
        <authorList>
            <person name="Arshad A."/>
            <person name="Speth D.R."/>
            <person name="De Graaf R.M."/>
            <person name="Op Den Camp H.J."/>
            <person name="Jetten M.S."/>
            <person name="Welte C.U."/>
        </authorList>
    </citation>
    <scope>NUCLEOTIDE SEQUENCE [LARGE SCALE GENOMIC DNA]</scope>
</reference>
<sequence length="194" mass="21537">MNIHYKNTIIKTDHHVYEPAEDSFLLAEAALDQIKGSERILEVGCGSGIISAIIKNNTGARITGVDINPYAAACTRGNGVEAIRGDLLNCIKGKFDIIIFNPPYLPTNESERTKDWINIALDGGYDGRQIINRFLEDAGSYLADNGRILMLLSSFTGIEEVKSKMKELGYDVEEKNTERISFEQLLVIAARKVR</sequence>
<dbReference type="InterPro" id="IPR004557">
    <property type="entry name" value="PrmC-related"/>
</dbReference>
<dbReference type="PANTHER" id="PTHR45875:SF1">
    <property type="entry name" value="METHYLTRANSFERASE N6AMT1"/>
    <property type="match status" value="1"/>
</dbReference>
<dbReference type="NCBIfam" id="TIGR00537">
    <property type="entry name" value="hemK_rel_arch"/>
    <property type="match status" value="1"/>
</dbReference>